<dbReference type="PANTHER" id="PTHR44688:SF16">
    <property type="entry name" value="DNA-BINDING TRANSCRIPTIONAL ACTIVATOR DEVR_DOSR"/>
    <property type="match status" value="1"/>
</dbReference>
<dbReference type="CDD" id="cd17537">
    <property type="entry name" value="REC_FixJ"/>
    <property type="match status" value="1"/>
</dbReference>
<comment type="caution">
    <text evidence="7">The sequence shown here is derived from an EMBL/GenBank/DDBJ whole genome shotgun (WGS) entry which is preliminary data.</text>
</comment>
<evidence type="ECO:0000256" key="4">
    <source>
        <dbReference type="PROSITE-ProRule" id="PRU00169"/>
    </source>
</evidence>
<dbReference type="SUPFAM" id="SSF46894">
    <property type="entry name" value="C-terminal effector domain of the bipartite response regulators"/>
    <property type="match status" value="1"/>
</dbReference>
<dbReference type="InterPro" id="IPR001789">
    <property type="entry name" value="Sig_transdc_resp-reg_receiver"/>
</dbReference>
<dbReference type="InterPro" id="IPR036388">
    <property type="entry name" value="WH-like_DNA-bd_sf"/>
</dbReference>
<dbReference type="Proteomes" id="UP001172630">
    <property type="component" value="Unassembled WGS sequence"/>
</dbReference>
<dbReference type="Pfam" id="PF00196">
    <property type="entry name" value="GerE"/>
    <property type="match status" value="1"/>
</dbReference>
<gene>
    <name evidence="7" type="ORF">PY650_19220</name>
</gene>
<dbReference type="SMART" id="SM00421">
    <property type="entry name" value="HTH_LUXR"/>
    <property type="match status" value="1"/>
</dbReference>
<organism evidence="7 8">
    <name type="scientific">Rhizobium calliandrae</name>
    <dbReference type="NCBI Taxonomy" id="1312182"/>
    <lineage>
        <taxon>Bacteria</taxon>
        <taxon>Pseudomonadati</taxon>
        <taxon>Pseudomonadota</taxon>
        <taxon>Alphaproteobacteria</taxon>
        <taxon>Hyphomicrobiales</taxon>
        <taxon>Rhizobiaceae</taxon>
        <taxon>Rhizobium/Agrobacterium group</taxon>
        <taxon>Rhizobium</taxon>
    </lineage>
</organism>
<sequence>MISVSKGQPKPRPNEGKSAVAIVDDDGAIRESLAELLDSMGFRVSTFSNALEFLNADLDQNLVCIVLDVRLQGMSGLDLQDRLSQSGSWVPIVFMTGYADVSMSVQAMKGGAIDFLQKPFREQDILDAVARAEATHRRDREITRVSEGIRDRVYSLTAREREVLDGVCRGLMNKQIAAELGISEITVKVHRGHVMKKMMVRTAAELVKHASLHAFIDKQVSQLRVAGQINRQFSDHRDATRFHLDRAM</sequence>
<dbReference type="Pfam" id="PF00072">
    <property type="entry name" value="Response_reg"/>
    <property type="match status" value="1"/>
</dbReference>
<dbReference type="EMBL" id="JARFYN010000025">
    <property type="protein sequence ID" value="MDL2407751.1"/>
    <property type="molecule type" value="Genomic_DNA"/>
</dbReference>
<dbReference type="CDD" id="cd06170">
    <property type="entry name" value="LuxR_C_like"/>
    <property type="match status" value="1"/>
</dbReference>
<dbReference type="InterPro" id="IPR000792">
    <property type="entry name" value="Tscrpt_reg_LuxR_C"/>
</dbReference>
<evidence type="ECO:0000256" key="1">
    <source>
        <dbReference type="ARBA" id="ARBA00023015"/>
    </source>
</evidence>
<protein>
    <submittedName>
        <fullName evidence="7">Response regulator</fullName>
    </submittedName>
</protein>
<keyword evidence="2" id="KW-0238">DNA-binding</keyword>
<dbReference type="SMART" id="SM00448">
    <property type="entry name" value="REC"/>
    <property type="match status" value="1"/>
</dbReference>
<proteinExistence type="predicted"/>
<evidence type="ECO:0000313" key="8">
    <source>
        <dbReference type="Proteomes" id="UP001172630"/>
    </source>
</evidence>
<feature type="domain" description="Response regulatory" evidence="6">
    <location>
        <begin position="19"/>
        <end position="133"/>
    </location>
</feature>
<keyword evidence="1" id="KW-0805">Transcription regulation</keyword>
<dbReference type="Gene3D" id="1.10.10.10">
    <property type="entry name" value="Winged helix-like DNA-binding domain superfamily/Winged helix DNA-binding domain"/>
    <property type="match status" value="1"/>
</dbReference>
<name>A0ABT7KGK4_9HYPH</name>
<dbReference type="PROSITE" id="PS50110">
    <property type="entry name" value="RESPONSE_REGULATORY"/>
    <property type="match status" value="1"/>
</dbReference>
<evidence type="ECO:0000256" key="3">
    <source>
        <dbReference type="ARBA" id="ARBA00023163"/>
    </source>
</evidence>
<evidence type="ECO:0000256" key="2">
    <source>
        <dbReference type="ARBA" id="ARBA00023125"/>
    </source>
</evidence>
<dbReference type="PRINTS" id="PR00038">
    <property type="entry name" value="HTHLUXR"/>
</dbReference>
<dbReference type="Gene3D" id="3.40.50.2300">
    <property type="match status" value="1"/>
</dbReference>
<evidence type="ECO:0000259" key="6">
    <source>
        <dbReference type="PROSITE" id="PS50110"/>
    </source>
</evidence>
<dbReference type="PROSITE" id="PS00622">
    <property type="entry name" value="HTH_LUXR_1"/>
    <property type="match status" value="1"/>
</dbReference>
<dbReference type="InterPro" id="IPR016032">
    <property type="entry name" value="Sig_transdc_resp-reg_C-effctor"/>
</dbReference>
<dbReference type="PANTHER" id="PTHR44688">
    <property type="entry name" value="DNA-BINDING TRANSCRIPTIONAL ACTIVATOR DEVR_DOSR"/>
    <property type="match status" value="1"/>
</dbReference>
<dbReference type="PROSITE" id="PS50043">
    <property type="entry name" value="HTH_LUXR_2"/>
    <property type="match status" value="1"/>
</dbReference>
<keyword evidence="8" id="KW-1185">Reference proteome</keyword>
<feature type="modified residue" description="4-aspartylphosphate" evidence="4">
    <location>
        <position position="68"/>
    </location>
</feature>
<accession>A0ABT7KGK4</accession>
<dbReference type="SUPFAM" id="SSF52172">
    <property type="entry name" value="CheY-like"/>
    <property type="match status" value="1"/>
</dbReference>
<keyword evidence="4" id="KW-0597">Phosphoprotein</keyword>
<feature type="domain" description="HTH luxR-type" evidence="5">
    <location>
        <begin position="149"/>
        <end position="214"/>
    </location>
</feature>
<keyword evidence="3" id="KW-0804">Transcription</keyword>
<dbReference type="InterPro" id="IPR011006">
    <property type="entry name" value="CheY-like_superfamily"/>
</dbReference>
<evidence type="ECO:0000259" key="5">
    <source>
        <dbReference type="PROSITE" id="PS50043"/>
    </source>
</evidence>
<reference evidence="7" key="1">
    <citation type="submission" date="2023-06" db="EMBL/GenBank/DDBJ databases">
        <title>Phylogenetic Diversity of Rhizobium strains.</title>
        <authorList>
            <person name="Moura F.T."/>
            <person name="Helene L.C.F."/>
            <person name="Hungria M."/>
        </authorList>
    </citation>
    <scope>NUCLEOTIDE SEQUENCE</scope>
    <source>
        <strain evidence="7">CCGE524</strain>
    </source>
</reference>
<evidence type="ECO:0000313" key="7">
    <source>
        <dbReference type="EMBL" id="MDL2407751.1"/>
    </source>
</evidence>